<evidence type="ECO:0000256" key="1">
    <source>
        <dbReference type="SAM" id="MobiDB-lite"/>
    </source>
</evidence>
<feature type="domain" description="Nuclear transport factor 2" evidence="2">
    <location>
        <begin position="224"/>
        <end position="262"/>
    </location>
</feature>
<dbReference type="CDD" id="cd00531">
    <property type="entry name" value="NTF2_like"/>
    <property type="match status" value="1"/>
</dbReference>
<proteinExistence type="predicted"/>
<feature type="region of interest" description="Disordered" evidence="1">
    <location>
        <begin position="87"/>
        <end position="142"/>
    </location>
</feature>
<dbReference type="InterPro" id="IPR002075">
    <property type="entry name" value="NTF2_dom"/>
</dbReference>
<gene>
    <name evidence="3" type="ORF">DAEQUDRAFT_168979</name>
</gene>
<reference evidence="3 4" key="1">
    <citation type="journal article" date="2016" name="Mol. Biol. Evol.">
        <title>Comparative Genomics of Early-Diverging Mushroom-Forming Fungi Provides Insights into the Origins of Lignocellulose Decay Capabilities.</title>
        <authorList>
            <person name="Nagy L.G."/>
            <person name="Riley R."/>
            <person name="Tritt A."/>
            <person name="Adam C."/>
            <person name="Daum C."/>
            <person name="Floudas D."/>
            <person name="Sun H."/>
            <person name="Yadav J.S."/>
            <person name="Pangilinan J."/>
            <person name="Larsson K.H."/>
            <person name="Matsuura K."/>
            <person name="Barry K."/>
            <person name="Labutti K."/>
            <person name="Kuo R."/>
            <person name="Ohm R.A."/>
            <person name="Bhattacharya S.S."/>
            <person name="Shirouzu T."/>
            <person name="Yoshinaga Y."/>
            <person name="Martin F.M."/>
            <person name="Grigoriev I.V."/>
            <person name="Hibbett D.S."/>
        </authorList>
    </citation>
    <scope>NUCLEOTIDE SEQUENCE [LARGE SCALE GENOMIC DNA]</scope>
    <source>
        <strain evidence="3 4">L-15889</strain>
    </source>
</reference>
<sequence length="380" mass="42544">MVKRERSPSPTIRFGPEPITEGAVRYAPMPIKCRKGHPGFQTNRRIWAEDEKRRLWQRNIEPTRVFIRDDGMVIDWKSPIPVMPDTLLPPIPMNVPPTQPRPQESPEVIDLDGSDRHTPRSQSSAHRSSRSSSRPSVPMTEIIDVDTLDVPTEPPISVAKGVVYKPLPPRNTPNSLYQLSQTTSWNQRSTSVASQSISDLLQDVTGTPPPPLSEEEGELQCNALTFLQKYIRLFDRDRAALVSAYSHVATFSVTTHDPSHPTSRPSPRTSAQRVRQGRAGVAAGLLALPAGRRFLPSGPRDVNYDVVCLENTTDVLLICYAGETKDDDGKVWACDQRFVLRKKDWDANDQYIAGAWPLVAVSHQMTIREKIPPLPRPITF</sequence>
<dbReference type="Proteomes" id="UP000076727">
    <property type="component" value="Unassembled WGS sequence"/>
</dbReference>
<protein>
    <recommendedName>
        <fullName evidence="2">Nuclear transport factor 2 domain-containing protein</fullName>
    </recommendedName>
</protein>
<dbReference type="Pfam" id="PF22602">
    <property type="entry name" value="NXF_NTF2"/>
    <property type="match status" value="1"/>
</dbReference>
<name>A0A165RJU3_9APHY</name>
<evidence type="ECO:0000259" key="2">
    <source>
        <dbReference type="Pfam" id="PF22602"/>
    </source>
</evidence>
<dbReference type="InterPro" id="IPR032710">
    <property type="entry name" value="NTF2-like_dom_sf"/>
</dbReference>
<feature type="compositionally biased region" description="Pro residues" evidence="1">
    <location>
        <begin position="87"/>
        <end position="100"/>
    </location>
</feature>
<organism evidence="3 4">
    <name type="scientific">Daedalea quercina L-15889</name>
    <dbReference type="NCBI Taxonomy" id="1314783"/>
    <lineage>
        <taxon>Eukaryota</taxon>
        <taxon>Fungi</taxon>
        <taxon>Dikarya</taxon>
        <taxon>Basidiomycota</taxon>
        <taxon>Agaricomycotina</taxon>
        <taxon>Agaricomycetes</taxon>
        <taxon>Polyporales</taxon>
        <taxon>Fomitopsis</taxon>
    </lineage>
</organism>
<accession>A0A165RJU3</accession>
<evidence type="ECO:0000313" key="4">
    <source>
        <dbReference type="Proteomes" id="UP000076727"/>
    </source>
</evidence>
<keyword evidence="4" id="KW-1185">Reference proteome</keyword>
<feature type="compositionally biased region" description="Low complexity" evidence="1">
    <location>
        <begin position="120"/>
        <end position="136"/>
    </location>
</feature>
<dbReference type="Gene3D" id="3.10.450.50">
    <property type="match status" value="1"/>
</dbReference>
<feature type="compositionally biased region" description="Low complexity" evidence="1">
    <location>
        <begin position="254"/>
        <end position="273"/>
    </location>
</feature>
<dbReference type="AlphaFoldDB" id="A0A165RJU3"/>
<dbReference type="OrthoDB" id="3265156at2759"/>
<evidence type="ECO:0000313" key="3">
    <source>
        <dbReference type="EMBL" id="KZT70845.1"/>
    </source>
</evidence>
<feature type="region of interest" description="Disordered" evidence="1">
    <location>
        <begin position="253"/>
        <end position="273"/>
    </location>
</feature>
<dbReference type="EMBL" id="KV429049">
    <property type="protein sequence ID" value="KZT70845.1"/>
    <property type="molecule type" value="Genomic_DNA"/>
</dbReference>
<dbReference type="SUPFAM" id="SSF54427">
    <property type="entry name" value="NTF2-like"/>
    <property type="match status" value="1"/>
</dbReference>